<feature type="region of interest" description="Disordered" evidence="1">
    <location>
        <begin position="131"/>
        <end position="151"/>
    </location>
</feature>
<accession>A0A2I0KNL1</accession>
<dbReference type="AlphaFoldDB" id="A0A2I0KNL1"/>
<organism evidence="2 3">
    <name type="scientific">Punica granatum</name>
    <name type="common">Pomegranate</name>
    <dbReference type="NCBI Taxonomy" id="22663"/>
    <lineage>
        <taxon>Eukaryota</taxon>
        <taxon>Viridiplantae</taxon>
        <taxon>Streptophyta</taxon>
        <taxon>Embryophyta</taxon>
        <taxon>Tracheophyta</taxon>
        <taxon>Spermatophyta</taxon>
        <taxon>Magnoliopsida</taxon>
        <taxon>eudicotyledons</taxon>
        <taxon>Gunneridae</taxon>
        <taxon>Pentapetalae</taxon>
        <taxon>rosids</taxon>
        <taxon>malvids</taxon>
        <taxon>Myrtales</taxon>
        <taxon>Lythraceae</taxon>
        <taxon>Punica</taxon>
    </lineage>
</organism>
<dbReference type="EMBL" id="PGOL01000475">
    <property type="protein sequence ID" value="PKI70074.1"/>
    <property type="molecule type" value="Genomic_DNA"/>
</dbReference>
<name>A0A2I0KNL1_PUNGR</name>
<feature type="region of interest" description="Disordered" evidence="1">
    <location>
        <begin position="36"/>
        <end position="55"/>
    </location>
</feature>
<feature type="region of interest" description="Disordered" evidence="1">
    <location>
        <begin position="281"/>
        <end position="319"/>
    </location>
</feature>
<evidence type="ECO:0000256" key="1">
    <source>
        <dbReference type="SAM" id="MobiDB-lite"/>
    </source>
</evidence>
<dbReference type="Proteomes" id="UP000233551">
    <property type="component" value="Unassembled WGS sequence"/>
</dbReference>
<proteinExistence type="predicted"/>
<evidence type="ECO:0000313" key="2">
    <source>
        <dbReference type="EMBL" id="PKI70074.1"/>
    </source>
</evidence>
<reference evidence="2 3" key="1">
    <citation type="submission" date="2017-11" db="EMBL/GenBank/DDBJ databases">
        <title>De-novo sequencing of pomegranate (Punica granatum L.) genome.</title>
        <authorList>
            <person name="Akparov Z."/>
            <person name="Amiraslanov A."/>
            <person name="Hajiyeva S."/>
            <person name="Abbasov M."/>
            <person name="Kaur K."/>
            <person name="Hamwieh A."/>
            <person name="Solovyev V."/>
            <person name="Salamov A."/>
            <person name="Braich B."/>
            <person name="Kosarev P."/>
            <person name="Mahmoud A."/>
            <person name="Hajiyev E."/>
            <person name="Babayeva S."/>
            <person name="Izzatullayeva V."/>
            <person name="Mammadov A."/>
            <person name="Mammadov A."/>
            <person name="Sharifova S."/>
            <person name="Ojaghi J."/>
            <person name="Eynullazada K."/>
            <person name="Bayramov B."/>
            <person name="Abdulazimova A."/>
            <person name="Shahmuradov I."/>
        </authorList>
    </citation>
    <scope>NUCLEOTIDE SEQUENCE [LARGE SCALE GENOMIC DNA]</scope>
    <source>
        <strain evidence="3">cv. AG2017</strain>
        <tissue evidence="2">Leaf</tissue>
    </source>
</reference>
<evidence type="ECO:0000313" key="3">
    <source>
        <dbReference type="Proteomes" id="UP000233551"/>
    </source>
</evidence>
<sequence length="319" mass="34748">MTLLIAVGSVKLPGHVRPRLTYPIRVVFHIDTTRSETCGPARRGAGPTSWAGQAEAGPDLGGLGRARRNWAACEEAGLRGTLGRRKRWVAEDFGPQTDWAERAGLITFAGLGWGDSIGLNLHKPKRWAEPVRGRAPENTKKGGERGSDGLERWFPPLGTAATVQEGAGGSGEHRLGCAVLETGVTRLGPVRISSFSLLFFEKTESERARLGVDFARDPPPFSSWGCGVLCGIELEREGKRQGSVPGKRAVACRASVSVVAGGRGGWATTVCRRWQRDFGERRGEEEGGEEKRRKEWRGGKEEEEKKRGRSGKKERAGRK</sequence>
<comment type="caution">
    <text evidence="2">The sequence shown here is derived from an EMBL/GenBank/DDBJ whole genome shotgun (WGS) entry which is preliminary data.</text>
</comment>
<keyword evidence="3" id="KW-1185">Reference proteome</keyword>
<protein>
    <submittedName>
        <fullName evidence="2">Uncharacterized protein</fullName>
    </submittedName>
</protein>
<gene>
    <name evidence="2" type="ORF">CRG98_009537</name>
</gene>